<protein>
    <submittedName>
        <fullName evidence="1">Uncharacterized protein</fullName>
    </submittedName>
</protein>
<organism evidence="1 2">
    <name type="scientific">Rhizobium leguminosarum bv. trifolii WSM2297</name>
    <dbReference type="NCBI Taxonomy" id="754762"/>
    <lineage>
        <taxon>Bacteria</taxon>
        <taxon>Pseudomonadati</taxon>
        <taxon>Pseudomonadota</taxon>
        <taxon>Alphaproteobacteria</taxon>
        <taxon>Hyphomicrobiales</taxon>
        <taxon>Rhizobiaceae</taxon>
        <taxon>Rhizobium/Agrobacterium group</taxon>
        <taxon>Rhizobium</taxon>
    </lineage>
</organism>
<dbReference type="AlphaFoldDB" id="J0WAU6"/>
<dbReference type="Proteomes" id="UP000005732">
    <property type="component" value="Unassembled WGS sequence"/>
</dbReference>
<reference evidence="1 2" key="1">
    <citation type="submission" date="2012-02" db="EMBL/GenBank/DDBJ databases">
        <title>Improved High-Quality Draft Sequence of Rhizobium leguminosarum bv. trifolii WSM2297.</title>
        <authorList>
            <consortium name="US DOE Joint Genome Institute"/>
            <person name="Lucas S."/>
            <person name="Han J."/>
            <person name="Lapidus A."/>
            <person name="Cheng J.-F."/>
            <person name="Goodwin L."/>
            <person name="Pitluck S."/>
            <person name="Peters L."/>
            <person name="Ovchinnikova G."/>
            <person name="Zhang X."/>
            <person name="Detter J.C."/>
            <person name="Han C."/>
            <person name="Tapia R."/>
            <person name="Land M."/>
            <person name="Hauser L."/>
            <person name="Kyrpides N."/>
            <person name="Ivanova N."/>
            <person name="Pagani I."/>
            <person name="Brau L."/>
            <person name="Yates R."/>
            <person name="O'Hara G."/>
            <person name="Rui T."/>
            <person name="Howieson J."/>
            <person name="Reeve W."/>
            <person name="Woyke T."/>
        </authorList>
    </citation>
    <scope>NUCLEOTIDE SEQUENCE [LARGE SCALE GENOMIC DNA]</scope>
    <source>
        <strain evidence="1 2">WSM2297</strain>
    </source>
</reference>
<proteinExistence type="predicted"/>
<evidence type="ECO:0000313" key="2">
    <source>
        <dbReference type="Proteomes" id="UP000005732"/>
    </source>
</evidence>
<dbReference type="EMBL" id="JH719395">
    <property type="protein sequence ID" value="EJC82328.1"/>
    <property type="molecule type" value="Genomic_DNA"/>
</dbReference>
<sequence>MQVIGMGEKHMVTYGKRLLALLSIFLWSAVHAFPCDQPIVLSNWKSCQIASLSKEGGDADWKAVPAWTRSKAISRYFLNDPRSLANHGLCNAKFHRVVVCWPGWDEGNKDECSYRICDGASWKRIPEGG</sequence>
<accession>J0WAU6</accession>
<name>J0WAU6_RHILT</name>
<gene>
    <name evidence="1" type="ORF">Rleg4DRAFT_4036</name>
</gene>
<evidence type="ECO:0000313" key="1">
    <source>
        <dbReference type="EMBL" id="EJC82328.1"/>
    </source>
</evidence>
<dbReference type="HOGENOM" id="CLU_1823778_0_0_5"/>